<dbReference type="Proteomes" id="UP000548423">
    <property type="component" value="Unassembled WGS sequence"/>
</dbReference>
<keyword evidence="2 6" id="KW-0255">Endonuclease</keyword>
<evidence type="ECO:0000256" key="4">
    <source>
        <dbReference type="SAM" id="SignalP"/>
    </source>
</evidence>
<keyword evidence="4" id="KW-0732">Signal</keyword>
<dbReference type="PANTHER" id="PTHR12302:SF3">
    <property type="entry name" value="SERINE_THREONINE-PROTEIN KINASE 31"/>
    <property type="match status" value="1"/>
</dbReference>
<protein>
    <submittedName>
        <fullName evidence="6">Endonuclease YncB(Thermonuclease family)</fullName>
    </submittedName>
</protein>
<evidence type="ECO:0000256" key="3">
    <source>
        <dbReference type="ARBA" id="ARBA00022801"/>
    </source>
</evidence>
<feature type="signal peptide" evidence="4">
    <location>
        <begin position="1"/>
        <end position="26"/>
    </location>
</feature>
<sequence>MRKRKGGIAMIAAATCIAFYSMPSQKEETAPENSLQMTENKGSEVPVKLINIIDGDTIKVNVNGNMETVRYLLIDTPESKNPNTCVQFYAKEAFLRNSELVKSGKLTLEFEQGNMRDSYGRLLAYVFVDGESIQGTLLKEGYARVAFIMNPPYKYLETFRKEENLAKEGKINIWSRENYVTNWGFNGCLHEKQIMGWIF</sequence>
<name>A0A852TE23_9BACI</name>
<dbReference type="EMBL" id="JACCBX010000008">
    <property type="protein sequence ID" value="NYE07033.1"/>
    <property type="molecule type" value="Genomic_DNA"/>
</dbReference>
<gene>
    <name evidence="6" type="ORF">F4694_003818</name>
</gene>
<dbReference type="GO" id="GO:0004519">
    <property type="term" value="F:endonuclease activity"/>
    <property type="evidence" value="ECO:0007669"/>
    <property type="project" value="UniProtKB-KW"/>
</dbReference>
<dbReference type="GO" id="GO:0016787">
    <property type="term" value="F:hydrolase activity"/>
    <property type="evidence" value="ECO:0007669"/>
    <property type="project" value="UniProtKB-KW"/>
</dbReference>
<dbReference type="SUPFAM" id="SSF50199">
    <property type="entry name" value="Staphylococcal nuclease"/>
    <property type="match status" value="1"/>
</dbReference>
<comment type="caution">
    <text evidence="6">The sequence shown here is derived from an EMBL/GenBank/DDBJ whole genome shotgun (WGS) entry which is preliminary data.</text>
</comment>
<reference evidence="7" key="1">
    <citation type="submission" date="2020-07" db="EMBL/GenBank/DDBJ databases">
        <authorList>
            <person name="Partida-Martinez L."/>
            <person name="Huntemann M."/>
            <person name="Clum A."/>
            <person name="Wang J."/>
            <person name="Palaniappan K."/>
            <person name="Ritter S."/>
            <person name="Chen I.-M."/>
            <person name="Stamatis D."/>
            <person name="Reddy T."/>
            <person name="O'Malley R."/>
            <person name="Daum C."/>
            <person name="Shapiro N."/>
            <person name="Ivanova N."/>
            <person name="Kyrpides N."/>
            <person name="Woyke T."/>
        </authorList>
    </citation>
    <scope>NUCLEOTIDE SEQUENCE [LARGE SCALE GENOMIC DNA]</scope>
    <source>
        <strain evidence="7">AT2.8</strain>
    </source>
</reference>
<evidence type="ECO:0000256" key="1">
    <source>
        <dbReference type="ARBA" id="ARBA00022722"/>
    </source>
</evidence>
<dbReference type="InterPro" id="IPR035437">
    <property type="entry name" value="SNase_OB-fold_sf"/>
</dbReference>
<dbReference type="SMART" id="SM00318">
    <property type="entry name" value="SNc"/>
    <property type="match status" value="1"/>
</dbReference>
<keyword evidence="1" id="KW-0540">Nuclease</keyword>
<reference evidence="7" key="2">
    <citation type="submission" date="2020-08" db="EMBL/GenBank/DDBJ databases">
        <title>The Agave Microbiome: Exploring the role of microbial communities in plant adaptations to desert environments.</title>
        <authorList>
            <person name="Partida-Martinez L.P."/>
        </authorList>
    </citation>
    <scope>NUCLEOTIDE SEQUENCE [LARGE SCALE GENOMIC DNA]</scope>
    <source>
        <strain evidence="7">AT2.8</strain>
    </source>
</reference>
<keyword evidence="3" id="KW-0378">Hydrolase</keyword>
<dbReference type="PROSITE" id="PS50830">
    <property type="entry name" value="TNASE_3"/>
    <property type="match status" value="1"/>
</dbReference>
<dbReference type="Pfam" id="PF00565">
    <property type="entry name" value="SNase"/>
    <property type="match status" value="1"/>
</dbReference>
<evidence type="ECO:0000313" key="6">
    <source>
        <dbReference type="EMBL" id="NYE07033.1"/>
    </source>
</evidence>
<dbReference type="InterPro" id="IPR016071">
    <property type="entry name" value="Staphylococal_nuclease_OB-fold"/>
</dbReference>
<dbReference type="Gene3D" id="2.40.50.90">
    <property type="match status" value="1"/>
</dbReference>
<evidence type="ECO:0000313" key="7">
    <source>
        <dbReference type="Proteomes" id="UP000548423"/>
    </source>
</evidence>
<feature type="chain" id="PRO_5032672835" evidence="4">
    <location>
        <begin position="27"/>
        <end position="199"/>
    </location>
</feature>
<evidence type="ECO:0000256" key="2">
    <source>
        <dbReference type="ARBA" id="ARBA00022759"/>
    </source>
</evidence>
<feature type="domain" description="TNase-like" evidence="5">
    <location>
        <begin position="43"/>
        <end position="176"/>
    </location>
</feature>
<dbReference type="PANTHER" id="PTHR12302">
    <property type="entry name" value="EBNA2 BINDING PROTEIN P100"/>
    <property type="match status" value="1"/>
</dbReference>
<accession>A0A852TE23</accession>
<organism evidence="6 7">
    <name type="scientific">Neobacillus niacini</name>
    <dbReference type="NCBI Taxonomy" id="86668"/>
    <lineage>
        <taxon>Bacteria</taxon>
        <taxon>Bacillati</taxon>
        <taxon>Bacillota</taxon>
        <taxon>Bacilli</taxon>
        <taxon>Bacillales</taxon>
        <taxon>Bacillaceae</taxon>
        <taxon>Neobacillus</taxon>
    </lineage>
</organism>
<evidence type="ECO:0000259" key="5">
    <source>
        <dbReference type="PROSITE" id="PS50830"/>
    </source>
</evidence>
<dbReference type="AlphaFoldDB" id="A0A852TE23"/>
<proteinExistence type="predicted"/>